<gene>
    <name evidence="1" type="ORF">C8N40_11724</name>
</gene>
<proteinExistence type="predicted"/>
<keyword evidence="2" id="KW-1185">Reference proteome</keyword>
<evidence type="ECO:0000313" key="2">
    <source>
        <dbReference type="Proteomes" id="UP000244225"/>
    </source>
</evidence>
<evidence type="ECO:0000313" key="1">
    <source>
        <dbReference type="EMBL" id="PTX10521.1"/>
    </source>
</evidence>
<sequence>MNLTGLDLEEEDITLLNSCLTHLQKRYTVEVLDYDQIPNLIDLSSELKSYQILSHWKDFEIINIFQIMVGEEVFQIINVFFSYLVNIGRGQLRELTDIQSIGRTELSVDLGHVLITPETITDKVIDFFLHRDVDFEASKEFSDRFLLQTSNKIAARHYFKTEWLNSIAKLKNVEIEITANKLIARFPKNTTKTDSMSIARLLEKAKETIK</sequence>
<organism evidence="1 2">
    <name type="scientific">Pontibacter mucosus</name>
    <dbReference type="NCBI Taxonomy" id="1649266"/>
    <lineage>
        <taxon>Bacteria</taxon>
        <taxon>Pseudomonadati</taxon>
        <taxon>Bacteroidota</taxon>
        <taxon>Cytophagia</taxon>
        <taxon>Cytophagales</taxon>
        <taxon>Hymenobacteraceae</taxon>
        <taxon>Pontibacter</taxon>
    </lineage>
</organism>
<dbReference type="EMBL" id="QBKI01000017">
    <property type="protein sequence ID" value="PTX10521.1"/>
    <property type="molecule type" value="Genomic_DNA"/>
</dbReference>
<dbReference type="Proteomes" id="UP000244225">
    <property type="component" value="Unassembled WGS sequence"/>
</dbReference>
<name>A0A2T5Y3G0_9BACT</name>
<comment type="caution">
    <text evidence="1">The sequence shown here is derived from an EMBL/GenBank/DDBJ whole genome shotgun (WGS) entry which is preliminary data.</text>
</comment>
<reference evidence="1 2" key="1">
    <citation type="submission" date="2018-04" db="EMBL/GenBank/DDBJ databases">
        <title>Genomic Encyclopedia of Archaeal and Bacterial Type Strains, Phase II (KMG-II): from individual species to whole genera.</title>
        <authorList>
            <person name="Goeker M."/>
        </authorList>
    </citation>
    <scope>NUCLEOTIDE SEQUENCE [LARGE SCALE GENOMIC DNA]</scope>
    <source>
        <strain evidence="1 2">DSM 100162</strain>
    </source>
</reference>
<accession>A0A2T5Y3G0</accession>
<dbReference type="AlphaFoldDB" id="A0A2T5Y3G0"/>
<protein>
    <submittedName>
        <fullName evidence="1">Uncharacterized protein</fullName>
    </submittedName>
</protein>
<dbReference type="RefSeq" id="WP_108213987.1">
    <property type="nucleotide sequence ID" value="NZ_QBKI01000017.1"/>
</dbReference>
<dbReference type="OrthoDB" id="9769739at2"/>